<dbReference type="SUPFAM" id="SSF56399">
    <property type="entry name" value="ADP-ribosylation"/>
    <property type="match status" value="1"/>
</dbReference>
<gene>
    <name evidence="1" type="ORF">BD410DRAFT_760858</name>
</gene>
<dbReference type="Proteomes" id="UP000294933">
    <property type="component" value="Unassembled WGS sequence"/>
</dbReference>
<proteinExistence type="predicted"/>
<protein>
    <recommendedName>
        <fullName evidence="3">DUF952-domain-containing protein</fullName>
    </recommendedName>
</protein>
<dbReference type="VEuPathDB" id="FungiDB:BD410DRAFT_760858"/>
<reference evidence="1 2" key="1">
    <citation type="submission" date="2018-06" db="EMBL/GenBank/DDBJ databases">
        <title>A transcriptomic atlas of mushroom development highlights an independent origin of complex multicellularity.</title>
        <authorList>
            <consortium name="DOE Joint Genome Institute"/>
            <person name="Krizsan K."/>
            <person name="Almasi E."/>
            <person name="Merenyi Z."/>
            <person name="Sahu N."/>
            <person name="Viragh M."/>
            <person name="Koszo T."/>
            <person name="Mondo S."/>
            <person name="Kiss B."/>
            <person name="Balint B."/>
            <person name="Kues U."/>
            <person name="Barry K."/>
            <person name="Hegedus J.C."/>
            <person name="Henrissat B."/>
            <person name="Johnson J."/>
            <person name="Lipzen A."/>
            <person name="Ohm R."/>
            <person name="Nagy I."/>
            <person name="Pangilinan J."/>
            <person name="Yan J."/>
            <person name="Xiong Y."/>
            <person name="Grigoriev I.V."/>
            <person name="Hibbett D.S."/>
            <person name="Nagy L.G."/>
        </authorList>
    </citation>
    <scope>NUCLEOTIDE SEQUENCE [LARGE SCALE GENOMIC DNA]</scope>
    <source>
        <strain evidence="1 2">SZMC22713</strain>
    </source>
</reference>
<dbReference type="InterPro" id="IPR009297">
    <property type="entry name" value="DUF952"/>
</dbReference>
<name>A0A4Y7QJA6_9AGAM</name>
<accession>A0A4Y7QJA6</accession>
<dbReference type="EMBL" id="ML170158">
    <property type="protein sequence ID" value="TDL27723.1"/>
    <property type="molecule type" value="Genomic_DNA"/>
</dbReference>
<dbReference type="OrthoDB" id="3335358at2759"/>
<evidence type="ECO:0000313" key="1">
    <source>
        <dbReference type="EMBL" id="TDL27723.1"/>
    </source>
</evidence>
<dbReference type="PANTHER" id="PTHR34129:SF1">
    <property type="entry name" value="DUF952 DOMAIN-CONTAINING PROTEIN"/>
    <property type="match status" value="1"/>
</dbReference>
<evidence type="ECO:0008006" key="3">
    <source>
        <dbReference type="Google" id="ProtNLM"/>
    </source>
</evidence>
<sequence>MTSLLSVSLRLVARTAHWQSRYSIVPAAKKTLYSKVMATPSVLPNYVYKILPNTSVYQGTPIPVPADWPFPQTEVDAKDGFVHMSTAAQLEGTLNRFFGTDQTVQLLKIDYARLSAFKIVKWEKASDGQLFPHLYATLDGEYVRDLNVVPKESGWGHAVKLLVEQGWIELDE</sequence>
<dbReference type="AlphaFoldDB" id="A0A4Y7QJA6"/>
<dbReference type="STRING" id="50990.A0A4Y7QJA6"/>
<evidence type="ECO:0000313" key="2">
    <source>
        <dbReference type="Proteomes" id="UP000294933"/>
    </source>
</evidence>
<dbReference type="Gene3D" id="3.20.170.20">
    <property type="entry name" value="Protein of unknown function DUF952"/>
    <property type="match status" value="1"/>
</dbReference>
<organism evidence="1 2">
    <name type="scientific">Rickenella mellea</name>
    <dbReference type="NCBI Taxonomy" id="50990"/>
    <lineage>
        <taxon>Eukaryota</taxon>
        <taxon>Fungi</taxon>
        <taxon>Dikarya</taxon>
        <taxon>Basidiomycota</taxon>
        <taxon>Agaricomycotina</taxon>
        <taxon>Agaricomycetes</taxon>
        <taxon>Hymenochaetales</taxon>
        <taxon>Rickenellaceae</taxon>
        <taxon>Rickenella</taxon>
    </lineage>
</organism>
<dbReference type="Pfam" id="PF06108">
    <property type="entry name" value="DUF952"/>
    <property type="match status" value="1"/>
</dbReference>
<keyword evidence="2" id="KW-1185">Reference proteome</keyword>
<dbReference type="PANTHER" id="PTHR34129">
    <property type="entry name" value="BLR1139 PROTEIN"/>
    <property type="match status" value="1"/>
</dbReference>